<accession>A0A074ZFL7</accession>
<dbReference type="Proteomes" id="UP000054324">
    <property type="component" value="Unassembled WGS sequence"/>
</dbReference>
<evidence type="ECO:0000313" key="1">
    <source>
        <dbReference type="EMBL" id="KER25983.1"/>
    </source>
</evidence>
<dbReference type="EMBL" id="KL596760">
    <property type="protein sequence ID" value="KER25983.1"/>
    <property type="molecule type" value="Genomic_DNA"/>
</dbReference>
<name>A0A074ZFL7_OPIVI</name>
<evidence type="ECO:0000313" key="2">
    <source>
        <dbReference type="Proteomes" id="UP000054324"/>
    </source>
</evidence>
<reference evidence="1 2" key="1">
    <citation type="submission" date="2013-11" db="EMBL/GenBank/DDBJ databases">
        <title>Opisthorchis viverrini - life in the bile duct.</title>
        <authorList>
            <person name="Young N.D."/>
            <person name="Nagarajan N."/>
            <person name="Lin S.J."/>
            <person name="Korhonen P.K."/>
            <person name="Jex A.R."/>
            <person name="Hall R.S."/>
            <person name="Safavi-Hemami H."/>
            <person name="Kaewkong W."/>
            <person name="Bertrand D."/>
            <person name="Gao S."/>
            <person name="Seet Q."/>
            <person name="Wongkham S."/>
            <person name="Teh B.T."/>
            <person name="Wongkham C."/>
            <person name="Intapan P.M."/>
            <person name="Maleewong W."/>
            <person name="Yang X."/>
            <person name="Hu M."/>
            <person name="Wang Z."/>
            <person name="Hofmann A."/>
            <person name="Sternberg P.W."/>
            <person name="Tan P."/>
            <person name="Wang J."/>
            <person name="Gasser R.B."/>
        </authorList>
    </citation>
    <scope>NUCLEOTIDE SEQUENCE [LARGE SCALE GENOMIC DNA]</scope>
</reference>
<protein>
    <submittedName>
        <fullName evidence="1">Uncharacterized protein</fullName>
    </submittedName>
</protein>
<organism evidence="1 2">
    <name type="scientific">Opisthorchis viverrini</name>
    <name type="common">Southeast Asian liver fluke</name>
    <dbReference type="NCBI Taxonomy" id="6198"/>
    <lineage>
        <taxon>Eukaryota</taxon>
        <taxon>Metazoa</taxon>
        <taxon>Spiralia</taxon>
        <taxon>Lophotrochozoa</taxon>
        <taxon>Platyhelminthes</taxon>
        <taxon>Trematoda</taxon>
        <taxon>Digenea</taxon>
        <taxon>Opisthorchiida</taxon>
        <taxon>Opisthorchiata</taxon>
        <taxon>Opisthorchiidae</taxon>
        <taxon>Opisthorchis</taxon>
    </lineage>
</organism>
<dbReference type="GeneID" id="20320855"/>
<keyword evidence="2" id="KW-1185">Reference proteome</keyword>
<gene>
    <name evidence="1" type="ORF">T265_06676</name>
</gene>
<dbReference type="KEGG" id="ovi:T265_06676"/>
<sequence length="146" mass="16342">MLGNCGLYCARLVRLALNALRLRCVTQVVIIDVVNGVGYVHLQINVVNPTDFLCKYTKTAHGNSSRSSTLWLTAKLSRSRAYIWDRTVTRAGIRLLKSTVPKISDYPAFMTQASVSRFNGRLTIIAVLYQLHQITPTTNQRSSLKT</sequence>
<dbReference type="CTD" id="20320855"/>
<proteinExistence type="predicted"/>
<dbReference type="RefSeq" id="XP_009170265.1">
    <property type="nucleotide sequence ID" value="XM_009172001.1"/>
</dbReference>
<dbReference type="AlphaFoldDB" id="A0A074ZFL7"/>